<evidence type="ECO:0000313" key="2">
    <source>
        <dbReference type="EMBL" id="KAL0313623.1"/>
    </source>
</evidence>
<dbReference type="EMBL" id="JACGWJ010000026">
    <property type="protein sequence ID" value="KAL0313623.1"/>
    <property type="molecule type" value="Genomic_DNA"/>
</dbReference>
<gene>
    <name evidence="2" type="ORF">Sradi_5761600</name>
</gene>
<comment type="caution">
    <text evidence="2">The sequence shown here is derived from an EMBL/GenBank/DDBJ whole genome shotgun (WGS) entry which is preliminary data.</text>
</comment>
<feature type="region of interest" description="Disordered" evidence="1">
    <location>
        <begin position="37"/>
        <end position="66"/>
    </location>
</feature>
<proteinExistence type="predicted"/>
<organism evidence="2">
    <name type="scientific">Sesamum radiatum</name>
    <name type="common">Black benniseed</name>
    <dbReference type="NCBI Taxonomy" id="300843"/>
    <lineage>
        <taxon>Eukaryota</taxon>
        <taxon>Viridiplantae</taxon>
        <taxon>Streptophyta</taxon>
        <taxon>Embryophyta</taxon>
        <taxon>Tracheophyta</taxon>
        <taxon>Spermatophyta</taxon>
        <taxon>Magnoliopsida</taxon>
        <taxon>eudicotyledons</taxon>
        <taxon>Gunneridae</taxon>
        <taxon>Pentapetalae</taxon>
        <taxon>asterids</taxon>
        <taxon>lamiids</taxon>
        <taxon>Lamiales</taxon>
        <taxon>Pedaliaceae</taxon>
        <taxon>Sesamum</taxon>
    </lineage>
</organism>
<name>A0AAW2L428_SESRA</name>
<reference evidence="2" key="2">
    <citation type="journal article" date="2024" name="Plant">
        <title>Genomic evolution and insights into agronomic trait innovations of Sesamum species.</title>
        <authorList>
            <person name="Miao H."/>
            <person name="Wang L."/>
            <person name="Qu L."/>
            <person name="Liu H."/>
            <person name="Sun Y."/>
            <person name="Le M."/>
            <person name="Wang Q."/>
            <person name="Wei S."/>
            <person name="Zheng Y."/>
            <person name="Lin W."/>
            <person name="Duan Y."/>
            <person name="Cao H."/>
            <person name="Xiong S."/>
            <person name="Wang X."/>
            <person name="Wei L."/>
            <person name="Li C."/>
            <person name="Ma Q."/>
            <person name="Ju M."/>
            <person name="Zhao R."/>
            <person name="Li G."/>
            <person name="Mu C."/>
            <person name="Tian Q."/>
            <person name="Mei H."/>
            <person name="Zhang T."/>
            <person name="Gao T."/>
            <person name="Zhang H."/>
        </authorList>
    </citation>
    <scope>NUCLEOTIDE SEQUENCE</scope>
    <source>
        <strain evidence="2">G02</strain>
    </source>
</reference>
<sequence length="66" mass="6997">MLGAIQQIISAAIQEQFFMLLPARTATPSDVDVLEEETEEGAPVATPPMAGRCEAPPTAPQEVPPH</sequence>
<evidence type="ECO:0000256" key="1">
    <source>
        <dbReference type="SAM" id="MobiDB-lite"/>
    </source>
</evidence>
<feature type="compositionally biased region" description="Pro residues" evidence="1">
    <location>
        <begin position="57"/>
        <end position="66"/>
    </location>
</feature>
<accession>A0AAW2L428</accession>
<protein>
    <submittedName>
        <fullName evidence="2">Uncharacterized protein</fullName>
    </submittedName>
</protein>
<dbReference type="AlphaFoldDB" id="A0AAW2L428"/>
<reference evidence="2" key="1">
    <citation type="submission" date="2020-06" db="EMBL/GenBank/DDBJ databases">
        <authorList>
            <person name="Li T."/>
            <person name="Hu X."/>
            <person name="Zhang T."/>
            <person name="Song X."/>
            <person name="Zhang H."/>
            <person name="Dai N."/>
            <person name="Sheng W."/>
            <person name="Hou X."/>
            <person name="Wei L."/>
        </authorList>
    </citation>
    <scope>NUCLEOTIDE SEQUENCE</scope>
    <source>
        <strain evidence="2">G02</strain>
        <tissue evidence="2">Leaf</tissue>
    </source>
</reference>